<dbReference type="AlphaFoldDB" id="A0A944H824"/>
<name>A0A944H824_DENI1</name>
<reference evidence="4" key="1">
    <citation type="journal article" date="2022" name="ISME J.">
        <title>Genetic and phylogenetic analysis of dissimilatory iodate-reducing bacteria identifies potential niches across the world's oceans.</title>
        <authorList>
            <person name="Reyes-Umana V."/>
            <person name="Henning Z."/>
            <person name="Lee K."/>
            <person name="Barnum T.P."/>
            <person name="Coates J.D."/>
        </authorList>
    </citation>
    <scope>NUCLEOTIDE SEQUENCE [LARGE SCALE GENOMIC DNA]</scope>
    <source>
        <strain evidence="4">IR12</strain>
    </source>
</reference>
<protein>
    <submittedName>
        <fullName evidence="3">CbiX/SirB N-terminal domain-containing protein</fullName>
    </submittedName>
</protein>
<dbReference type="EMBL" id="JAEKFT010000006">
    <property type="protein sequence ID" value="MBT0960925.1"/>
    <property type="molecule type" value="Genomic_DNA"/>
</dbReference>
<dbReference type="InterPro" id="IPR050963">
    <property type="entry name" value="Sirohydro_Cobaltochel/CbiX"/>
</dbReference>
<dbReference type="Pfam" id="PF01903">
    <property type="entry name" value="CbiX"/>
    <property type="match status" value="1"/>
</dbReference>
<evidence type="ECO:0000256" key="1">
    <source>
        <dbReference type="ARBA" id="ARBA00022723"/>
    </source>
</evidence>
<dbReference type="Proteomes" id="UP000694660">
    <property type="component" value="Unassembled WGS sequence"/>
</dbReference>
<evidence type="ECO:0000256" key="2">
    <source>
        <dbReference type="ARBA" id="ARBA00023239"/>
    </source>
</evidence>
<proteinExistence type="predicted"/>
<keyword evidence="4" id="KW-1185">Reference proteome</keyword>
<evidence type="ECO:0000313" key="3">
    <source>
        <dbReference type="EMBL" id="MBT0960925.1"/>
    </source>
</evidence>
<organism evidence="3 4">
    <name type="scientific">Denitromonas iodatirespirans</name>
    <dbReference type="NCBI Taxonomy" id="2795389"/>
    <lineage>
        <taxon>Bacteria</taxon>
        <taxon>Pseudomonadati</taxon>
        <taxon>Pseudomonadota</taxon>
        <taxon>Betaproteobacteria</taxon>
        <taxon>Rhodocyclales</taxon>
        <taxon>Zoogloeaceae</taxon>
        <taxon>Denitromonas</taxon>
    </lineage>
</organism>
<accession>A0A944H824</accession>
<sequence length="122" mass="12827">MAGNGIVLFGHGARDPEWAGPMKRVAARIAERSPQTPVQVAFMEFLSPTLDEAVDTLVAAGCTELTVVPVFLAQGGHLKRDVPLLVETAAERHPQARLRLVTAAGEADGVVEAIADYALGLA</sequence>
<dbReference type="GO" id="GO:0046872">
    <property type="term" value="F:metal ion binding"/>
    <property type="evidence" value="ECO:0007669"/>
    <property type="project" value="UniProtKB-KW"/>
</dbReference>
<evidence type="ECO:0000313" key="4">
    <source>
        <dbReference type="Proteomes" id="UP000694660"/>
    </source>
</evidence>
<keyword evidence="1" id="KW-0479">Metal-binding</keyword>
<dbReference type="InterPro" id="IPR002762">
    <property type="entry name" value="CbiX-like"/>
</dbReference>
<dbReference type="RefSeq" id="WP_214360692.1">
    <property type="nucleotide sequence ID" value="NZ_JAEKFT010000006.1"/>
</dbReference>
<dbReference type="PANTHER" id="PTHR33542">
    <property type="entry name" value="SIROHYDROCHLORIN FERROCHELATASE, CHLOROPLASTIC"/>
    <property type="match status" value="1"/>
</dbReference>
<gene>
    <name evidence="3" type="ORF">I8J34_07005</name>
</gene>
<keyword evidence="2" id="KW-0456">Lyase</keyword>
<dbReference type="SUPFAM" id="SSF53800">
    <property type="entry name" value="Chelatase"/>
    <property type="match status" value="1"/>
</dbReference>
<dbReference type="Gene3D" id="3.40.50.1400">
    <property type="match status" value="1"/>
</dbReference>
<dbReference type="PANTHER" id="PTHR33542:SF3">
    <property type="entry name" value="SIROHYDROCHLORIN FERROCHELATASE, CHLOROPLASTIC"/>
    <property type="match status" value="1"/>
</dbReference>
<dbReference type="GO" id="GO:0016829">
    <property type="term" value="F:lyase activity"/>
    <property type="evidence" value="ECO:0007669"/>
    <property type="project" value="UniProtKB-KW"/>
</dbReference>
<comment type="caution">
    <text evidence="3">The sequence shown here is derived from an EMBL/GenBank/DDBJ whole genome shotgun (WGS) entry which is preliminary data.</text>
</comment>
<dbReference type="CDD" id="cd03416">
    <property type="entry name" value="CbiX_SirB_N"/>
    <property type="match status" value="1"/>
</dbReference>